<gene>
    <name evidence="6" type="ORF">HRJ53_22075</name>
</gene>
<evidence type="ECO:0000259" key="5">
    <source>
        <dbReference type="PROSITE" id="PS50977"/>
    </source>
</evidence>
<dbReference type="InterPro" id="IPR001647">
    <property type="entry name" value="HTH_TetR"/>
</dbReference>
<evidence type="ECO:0000313" key="7">
    <source>
        <dbReference type="Proteomes" id="UP000567293"/>
    </source>
</evidence>
<feature type="DNA-binding region" description="H-T-H motif" evidence="4">
    <location>
        <begin position="32"/>
        <end position="51"/>
    </location>
</feature>
<evidence type="ECO:0000256" key="3">
    <source>
        <dbReference type="ARBA" id="ARBA00023163"/>
    </source>
</evidence>
<evidence type="ECO:0000256" key="4">
    <source>
        <dbReference type="PROSITE-ProRule" id="PRU00335"/>
    </source>
</evidence>
<dbReference type="EMBL" id="JACDQQ010002129">
    <property type="protein sequence ID" value="MBA0087681.1"/>
    <property type="molecule type" value="Genomic_DNA"/>
</dbReference>
<accession>A0A7V8NUN3</accession>
<comment type="caution">
    <text evidence="6">The sequence shown here is derived from an EMBL/GenBank/DDBJ whole genome shotgun (WGS) entry which is preliminary data.</text>
</comment>
<evidence type="ECO:0000313" key="6">
    <source>
        <dbReference type="EMBL" id="MBA0087681.1"/>
    </source>
</evidence>
<dbReference type="GO" id="GO:0003677">
    <property type="term" value="F:DNA binding"/>
    <property type="evidence" value="ECO:0007669"/>
    <property type="project" value="UniProtKB-UniRule"/>
</dbReference>
<dbReference type="InterPro" id="IPR009057">
    <property type="entry name" value="Homeodomain-like_sf"/>
</dbReference>
<dbReference type="PROSITE" id="PS50977">
    <property type="entry name" value="HTH_TETR_2"/>
    <property type="match status" value="1"/>
</dbReference>
<dbReference type="Proteomes" id="UP000567293">
    <property type="component" value="Unassembled WGS sequence"/>
</dbReference>
<dbReference type="InterPro" id="IPR036271">
    <property type="entry name" value="Tet_transcr_reg_TetR-rel_C_sf"/>
</dbReference>
<name>A0A7V8NUN3_9BACT</name>
<keyword evidence="3" id="KW-0804">Transcription</keyword>
<dbReference type="PANTHER" id="PTHR47506:SF7">
    <property type="entry name" value="TRANSCRIPTIONAL REGULATORY PROTEIN"/>
    <property type="match status" value="1"/>
</dbReference>
<organism evidence="6 7">
    <name type="scientific">Candidatus Acidiferrum panamense</name>
    <dbReference type="NCBI Taxonomy" id="2741543"/>
    <lineage>
        <taxon>Bacteria</taxon>
        <taxon>Pseudomonadati</taxon>
        <taxon>Acidobacteriota</taxon>
        <taxon>Terriglobia</taxon>
        <taxon>Candidatus Acidiferrales</taxon>
        <taxon>Candidatus Acidiferrum</taxon>
    </lineage>
</organism>
<dbReference type="AlphaFoldDB" id="A0A7V8NUN3"/>
<evidence type="ECO:0000256" key="1">
    <source>
        <dbReference type="ARBA" id="ARBA00023015"/>
    </source>
</evidence>
<dbReference type="Gene3D" id="1.10.357.10">
    <property type="entry name" value="Tetracycline Repressor, domain 2"/>
    <property type="match status" value="1"/>
</dbReference>
<dbReference type="SUPFAM" id="SSF48498">
    <property type="entry name" value="Tetracyclin repressor-like, C-terminal domain"/>
    <property type="match status" value="1"/>
</dbReference>
<dbReference type="PRINTS" id="PR00455">
    <property type="entry name" value="HTHTETR"/>
</dbReference>
<dbReference type="Pfam" id="PF21993">
    <property type="entry name" value="TetR_C_13_2"/>
    <property type="match status" value="1"/>
</dbReference>
<proteinExistence type="predicted"/>
<dbReference type="Gene3D" id="1.10.10.60">
    <property type="entry name" value="Homeodomain-like"/>
    <property type="match status" value="1"/>
</dbReference>
<feature type="domain" description="HTH tetR-type" evidence="5">
    <location>
        <begin position="9"/>
        <end position="69"/>
    </location>
</feature>
<dbReference type="InterPro" id="IPR054156">
    <property type="entry name" value="YxaF_TetR_C"/>
</dbReference>
<sequence>MRKSREETARTRERIIEVASEEIRANGVAGSGLAGVMKAAGLTPGGFYKHFGSKDQLVAESVGRAFDQILSELRFSIKGKRPDTALATLVSEYLSVHLRDQVEKSCPLSAIGTELRRTDSGTSAVVRSGMERLTSLVAQQITGVSGRRAKARAHGMVAAMVGGIVLSRLAHDRYLADSILRDTRKFILHLKRSRG</sequence>
<dbReference type="SUPFAM" id="SSF46689">
    <property type="entry name" value="Homeodomain-like"/>
    <property type="match status" value="1"/>
</dbReference>
<reference evidence="6" key="1">
    <citation type="submission" date="2020-06" db="EMBL/GenBank/DDBJ databases">
        <title>Legume-microbial interactions unlock mineral nutrients during tropical forest succession.</title>
        <authorList>
            <person name="Epihov D.Z."/>
        </authorList>
    </citation>
    <scope>NUCLEOTIDE SEQUENCE [LARGE SCALE GENOMIC DNA]</scope>
    <source>
        <strain evidence="6">Pan2503</strain>
    </source>
</reference>
<keyword evidence="7" id="KW-1185">Reference proteome</keyword>
<dbReference type="PANTHER" id="PTHR47506">
    <property type="entry name" value="TRANSCRIPTIONAL REGULATORY PROTEIN"/>
    <property type="match status" value="1"/>
</dbReference>
<dbReference type="Pfam" id="PF00440">
    <property type="entry name" value="TetR_N"/>
    <property type="match status" value="1"/>
</dbReference>
<protein>
    <submittedName>
        <fullName evidence="6">TetR/AcrR family transcriptional regulator</fullName>
    </submittedName>
</protein>
<keyword evidence="1" id="KW-0805">Transcription regulation</keyword>
<keyword evidence="2 4" id="KW-0238">DNA-binding</keyword>
<evidence type="ECO:0000256" key="2">
    <source>
        <dbReference type="ARBA" id="ARBA00023125"/>
    </source>
</evidence>